<dbReference type="GO" id="GO:0016491">
    <property type="term" value="F:oxidoreductase activity"/>
    <property type="evidence" value="ECO:0007669"/>
    <property type="project" value="UniProtKB-KW"/>
</dbReference>
<dbReference type="PRINTS" id="PR00081">
    <property type="entry name" value="GDHRDH"/>
</dbReference>
<comment type="caution">
    <text evidence="3">The sequence shown here is derived from an EMBL/GenBank/DDBJ whole genome shotgun (WGS) entry which is preliminary data.</text>
</comment>
<dbReference type="STRING" id="307507.A0A2V0PQX0"/>
<sequence>MGLLDYARPATFKAATFNYVAGPMFQKLSMWDLPAADELAGDVKGLTAVVTGPTSGIGEATAAVLARRGAHVVLACRSRSKGEALAKRLAAEAAAAGAPSPSLEVMQLDLDSLESVRAFVAAWNAAQRPLHLLLNNAGVFNMGVARATTADGFESHMGTNHLAHFLLTLGLLPALRRGAADPAARARLGGARVVNVSSSMLMFGAGLGAGDADPELAAEGSYRSEAAYGRSKLAQVLFARELRRRLARESDADARDAAAAAADAAGGRAGPKWHEVDGVHAEGPPRVQVYAVHPGYVLTDVVRSLPAVVQRAYRLLMSRILLTPEQGARATLFAACSPDAWRASLHTGGFFNADTRPVVLSEAMLDDAAAEWLWDWSARRVKLPHEWNLPAAHVVGAAAPAPQSSL</sequence>
<evidence type="ECO:0000313" key="3">
    <source>
        <dbReference type="EMBL" id="GBG00471.1"/>
    </source>
</evidence>
<dbReference type="Pfam" id="PF00106">
    <property type="entry name" value="adh_short"/>
    <property type="match status" value="1"/>
</dbReference>
<dbReference type="OrthoDB" id="191139at2759"/>
<dbReference type="AlphaFoldDB" id="A0A2V0PQX0"/>
<dbReference type="PANTHER" id="PTHR24320:SF148">
    <property type="entry name" value="NAD(P)-BINDING ROSSMANN-FOLD SUPERFAMILY PROTEIN"/>
    <property type="match status" value="1"/>
</dbReference>
<comment type="similarity">
    <text evidence="1">Belongs to the short-chain dehydrogenases/reductases (SDR) family.</text>
</comment>
<protein>
    <submittedName>
        <fullName evidence="3">Uncharacterized protein</fullName>
    </submittedName>
</protein>
<dbReference type="Proteomes" id="UP000247498">
    <property type="component" value="Unassembled WGS sequence"/>
</dbReference>
<keyword evidence="2" id="KW-0560">Oxidoreductase</keyword>
<dbReference type="InParanoid" id="A0A2V0PQX0"/>
<dbReference type="EMBL" id="BDRX01000230">
    <property type="protein sequence ID" value="GBG00471.1"/>
    <property type="molecule type" value="Genomic_DNA"/>
</dbReference>
<evidence type="ECO:0000313" key="4">
    <source>
        <dbReference type="Proteomes" id="UP000247498"/>
    </source>
</evidence>
<organism evidence="3 4">
    <name type="scientific">Raphidocelis subcapitata</name>
    <dbReference type="NCBI Taxonomy" id="307507"/>
    <lineage>
        <taxon>Eukaryota</taxon>
        <taxon>Viridiplantae</taxon>
        <taxon>Chlorophyta</taxon>
        <taxon>core chlorophytes</taxon>
        <taxon>Chlorophyceae</taxon>
        <taxon>CS clade</taxon>
        <taxon>Sphaeropleales</taxon>
        <taxon>Selenastraceae</taxon>
        <taxon>Raphidocelis</taxon>
    </lineage>
</organism>
<dbReference type="InterPro" id="IPR036291">
    <property type="entry name" value="NAD(P)-bd_dom_sf"/>
</dbReference>
<proteinExistence type="inferred from homology"/>
<evidence type="ECO:0000256" key="2">
    <source>
        <dbReference type="ARBA" id="ARBA00023002"/>
    </source>
</evidence>
<keyword evidence="4" id="KW-1185">Reference proteome</keyword>
<evidence type="ECO:0000256" key="1">
    <source>
        <dbReference type="ARBA" id="ARBA00006484"/>
    </source>
</evidence>
<dbReference type="InterPro" id="IPR002347">
    <property type="entry name" value="SDR_fam"/>
</dbReference>
<dbReference type="FunCoup" id="A0A2V0PQX0">
    <property type="interactions" value="216"/>
</dbReference>
<accession>A0A2V0PQX0</accession>
<reference evidence="3 4" key="1">
    <citation type="journal article" date="2018" name="Sci. Rep.">
        <title>Raphidocelis subcapitata (=Pseudokirchneriella subcapitata) provides an insight into genome evolution and environmental adaptations in the Sphaeropleales.</title>
        <authorList>
            <person name="Suzuki S."/>
            <person name="Yamaguchi H."/>
            <person name="Nakajima N."/>
            <person name="Kawachi M."/>
        </authorList>
    </citation>
    <scope>NUCLEOTIDE SEQUENCE [LARGE SCALE GENOMIC DNA]</scope>
    <source>
        <strain evidence="3 4">NIES-35</strain>
    </source>
</reference>
<gene>
    <name evidence="3" type="ORF">Rsub_13152</name>
</gene>
<name>A0A2V0PQX0_9CHLO</name>
<dbReference type="Gene3D" id="3.40.50.720">
    <property type="entry name" value="NAD(P)-binding Rossmann-like Domain"/>
    <property type="match status" value="1"/>
</dbReference>
<dbReference type="SUPFAM" id="SSF51735">
    <property type="entry name" value="NAD(P)-binding Rossmann-fold domains"/>
    <property type="match status" value="1"/>
</dbReference>
<dbReference type="PANTHER" id="PTHR24320">
    <property type="entry name" value="RETINOL DEHYDROGENASE"/>
    <property type="match status" value="1"/>
</dbReference>